<dbReference type="EMBL" id="CAXLJM020000049">
    <property type="protein sequence ID" value="CAL8113414.1"/>
    <property type="molecule type" value="Genomic_DNA"/>
</dbReference>
<dbReference type="InterPro" id="IPR036291">
    <property type="entry name" value="NAD(P)-bd_dom_sf"/>
</dbReference>
<keyword evidence="7" id="KW-1185">Reference proteome</keyword>
<dbReference type="PROSITE" id="PS00670">
    <property type="entry name" value="D_2_HYDROXYACID_DH_2"/>
    <property type="match status" value="1"/>
</dbReference>
<evidence type="ECO:0000256" key="2">
    <source>
        <dbReference type="ARBA" id="ARBA00022605"/>
    </source>
</evidence>
<dbReference type="PROSITE" id="PS00065">
    <property type="entry name" value="D_2_HYDROXYACID_DH_1"/>
    <property type="match status" value="1"/>
</dbReference>
<dbReference type="Proteomes" id="UP001642540">
    <property type="component" value="Unassembled WGS sequence"/>
</dbReference>
<dbReference type="Gene3D" id="3.40.50.720">
    <property type="entry name" value="NAD(P)-binding Rossmann-like Domain"/>
    <property type="match status" value="1"/>
</dbReference>
<gene>
    <name evidence="6" type="ORF">ODALV1_LOCUS16007</name>
</gene>
<name>A0ABP1R0Y9_9HEXA</name>
<dbReference type="Pfam" id="PF02826">
    <property type="entry name" value="2-Hacid_dh_C"/>
    <property type="match status" value="1"/>
</dbReference>
<evidence type="ECO:0000256" key="4">
    <source>
        <dbReference type="ARBA" id="ARBA00023027"/>
    </source>
</evidence>
<accession>A0ABP1R0Y9</accession>
<dbReference type="SUPFAM" id="SSF51735">
    <property type="entry name" value="NAD(P)-binding Rossmann-fold domains"/>
    <property type="match status" value="1"/>
</dbReference>
<dbReference type="InterPro" id="IPR029753">
    <property type="entry name" value="D-isomer_DH_CS"/>
</dbReference>
<dbReference type="SUPFAM" id="SSF143548">
    <property type="entry name" value="Serine metabolism enzymes domain"/>
    <property type="match status" value="1"/>
</dbReference>
<reference evidence="6 7" key="1">
    <citation type="submission" date="2024-08" db="EMBL/GenBank/DDBJ databases">
        <authorList>
            <person name="Cucini C."/>
            <person name="Frati F."/>
        </authorList>
    </citation>
    <scope>NUCLEOTIDE SEQUENCE [LARGE SCALE GENOMIC DNA]</scope>
</reference>
<evidence type="ECO:0000256" key="1">
    <source>
        <dbReference type="ARBA" id="ARBA00021582"/>
    </source>
</evidence>
<feature type="domain" description="D-isomer specific 2-hydroxyacid dehydrogenase NAD-binding" evidence="5">
    <location>
        <begin position="2"/>
        <end position="172"/>
    </location>
</feature>
<dbReference type="Gene3D" id="3.30.1330.90">
    <property type="entry name" value="D-3-phosphoglycerate dehydrogenase, domain 3"/>
    <property type="match status" value="1"/>
</dbReference>
<comment type="caution">
    <text evidence="6">The sequence shown here is derived from an EMBL/GenBank/DDBJ whole genome shotgun (WGS) entry which is preliminary data.</text>
</comment>
<dbReference type="PANTHER" id="PTHR42938">
    <property type="entry name" value="FORMATE DEHYDROGENASE 1"/>
    <property type="match status" value="1"/>
</dbReference>
<dbReference type="InterPro" id="IPR029752">
    <property type="entry name" value="D-isomer_DH_CS1"/>
</dbReference>
<dbReference type="InterPro" id="IPR029009">
    <property type="entry name" value="ASB_dom_sf"/>
</dbReference>
<dbReference type="InterPro" id="IPR006140">
    <property type="entry name" value="D-isomer_DH_NAD-bd"/>
</dbReference>
<evidence type="ECO:0000256" key="3">
    <source>
        <dbReference type="ARBA" id="ARBA00023002"/>
    </source>
</evidence>
<keyword evidence="4" id="KW-0520">NAD</keyword>
<evidence type="ECO:0000259" key="5">
    <source>
        <dbReference type="Pfam" id="PF02826"/>
    </source>
</evidence>
<proteinExistence type="predicted"/>
<organism evidence="6 7">
    <name type="scientific">Orchesella dallaii</name>
    <dbReference type="NCBI Taxonomy" id="48710"/>
    <lineage>
        <taxon>Eukaryota</taxon>
        <taxon>Metazoa</taxon>
        <taxon>Ecdysozoa</taxon>
        <taxon>Arthropoda</taxon>
        <taxon>Hexapoda</taxon>
        <taxon>Collembola</taxon>
        <taxon>Entomobryomorpha</taxon>
        <taxon>Entomobryoidea</taxon>
        <taxon>Orchesellidae</taxon>
        <taxon>Orchesellinae</taxon>
        <taxon>Orchesella</taxon>
    </lineage>
</organism>
<protein>
    <recommendedName>
        <fullName evidence="1">D-3-phosphoglycerate dehydrogenase</fullName>
    </recommendedName>
</protein>
<dbReference type="PANTHER" id="PTHR42938:SF22">
    <property type="entry name" value="D-3-PHOSPHOGLYCERATE DEHYDROGENASE"/>
    <property type="match status" value="1"/>
</dbReference>
<evidence type="ECO:0000313" key="6">
    <source>
        <dbReference type="EMBL" id="CAL8113414.1"/>
    </source>
</evidence>
<keyword evidence="3" id="KW-0560">Oxidoreductase</keyword>
<dbReference type="PROSITE" id="PS00671">
    <property type="entry name" value="D_2_HYDROXYACID_DH_3"/>
    <property type="match status" value="1"/>
</dbReference>
<sequence>MARNIPQACATLKNGAWDRKLFSGNELYGKTLAILGLGRIGKEVALRMQSYGMKTIGYDPIVPAEVSKEFGVESLPLDKIWPQADFITVHVPLIPQTKHLINDDVFSRCKKGVRVVNVARGGIIDEESLLRNLKSGQCGGAGLDVFVEEPPKSEYYKELLNQPKMVCTPHLGASTSEAQLRVAEEIAEQFVTFFKGEGLVGAVNAGSLAVAMSASNKPWLILARSLGIVTSVLGSVSNIEITVQDPNMKETSFLPAAVVSGHLYGTTGDKNINLINAMPLANEKGIKLSVAKSDSVEPKTLKLTATVGSAKFVVVGKSASDNMGLLTSIDNNSFAGGLPMDGSLVFFTGTGSQAGSGFSSIEAALAKKNYAASALYRSTAGQDQVAWYVARVTPDTKESIDLSDSTGIKFISSKYF</sequence>
<keyword evidence="2" id="KW-0028">Amino-acid biosynthesis</keyword>
<evidence type="ECO:0000313" key="7">
    <source>
        <dbReference type="Proteomes" id="UP001642540"/>
    </source>
</evidence>